<dbReference type="GO" id="GO:0005737">
    <property type="term" value="C:cytoplasm"/>
    <property type="evidence" value="ECO:0007669"/>
    <property type="project" value="TreeGrafter"/>
</dbReference>
<dbReference type="GO" id="GO:0006189">
    <property type="term" value="P:'de novo' IMP biosynthetic process"/>
    <property type="evidence" value="ECO:0007669"/>
    <property type="project" value="UniProtKB-UniRule"/>
</dbReference>
<protein>
    <recommendedName>
        <fullName evidence="4">Phosphoribosylglycinamide formyltransferase</fullName>
        <ecNumber evidence="4">2.1.2.2</ecNumber>
    </recommendedName>
    <alternativeName>
        <fullName evidence="4">5'-phosphoribosylglycinamide transformylase</fullName>
    </alternativeName>
    <alternativeName>
        <fullName evidence="4">GAR transformylase</fullName>
        <shortName evidence="4">GART</shortName>
    </alternativeName>
</protein>
<dbReference type="Gene3D" id="3.40.50.170">
    <property type="entry name" value="Formyl transferase, N-terminal domain"/>
    <property type="match status" value="1"/>
</dbReference>
<dbReference type="Proteomes" id="UP000230557">
    <property type="component" value="Unassembled WGS sequence"/>
</dbReference>
<keyword evidence="2 4" id="KW-0808">Transferase</keyword>
<keyword evidence="3 4" id="KW-0658">Purine biosynthesis</keyword>
<dbReference type="SUPFAM" id="SSF53328">
    <property type="entry name" value="Formyltransferase"/>
    <property type="match status" value="1"/>
</dbReference>
<dbReference type="PANTHER" id="PTHR43369">
    <property type="entry name" value="PHOSPHORIBOSYLGLYCINAMIDE FORMYLTRANSFERASE"/>
    <property type="match status" value="1"/>
</dbReference>
<evidence type="ECO:0000256" key="4">
    <source>
        <dbReference type="HAMAP-Rule" id="MF_01930"/>
    </source>
</evidence>
<comment type="catalytic activity">
    <reaction evidence="4">
        <text>N(1)-(5-phospho-beta-D-ribosyl)glycinamide + (6R)-10-formyltetrahydrofolate = N(2)-formyl-N(1)-(5-phospho-beta-D-ribosyl)glycinamide + (6S)-5,6,7,8-tetrahydrofolate + H(+)</text>
        <dbReference type="Rhea" id="RHEA:15053"/>
        <dbReference type="ChEBI" id="CHEBI:15378"/>
        <dbReference type="ChEBI" id="CHEBI:57453"/>
        <dbReference type="ChEBI" id="CHEBI:143788"/>
        <dbReference type="ChEBI" id="CHEBI:147286"/>
        <dbReference type="ChEBI" id="CHEBI:195366"/>
        <dbReference type="EC" id="2.1.2.2"/>
    </reaction>
</comment>
<evidence type="ECO:0000313" key="6">
    <source>
        <dbReference type="EMBL" id="PIR97441.1"/>
    </source>
</evidence>
<feature type="domain" description="Formyl transferase N-terminal" evidence="5">
    <location>
        <begin position="5"/>
        <end position="184"/>
    </location>
</feature>
<dbReference type="GO" id="GO:0004644">
    <property type="term" value="F:phosphoribosylglycinamide formyltransferase activity"/>
    <property type="evidence" value="ECO:0007669"/>
    <property type="project" value="UniProtKB-UniRule"/>
</dbReference>
<evidence type="ECO:0000256" key="3">
    <source>
        <dbReference type="ARBA" id="ARBA00022755"/>
    </source>
</evidence>
<evidence type="ECO:0000256" key="1">
    <source>
        <dbReference type="ARBA" id="ARBA00005054"/>
    </source>
</evidence>
<name>A0A2H0VEC6_9BACT</name>
<feature type="binding site" evidence="4">
    <location>
        <position position="109"/>
    </location>
    <ligand>
        <name>(6R)-10-formyltetrahydrofolate</name>
        <dbReference type="ChEBI" id="CHEBI:195366"/>
    </ligand>
</feature>
<evidence type="ECO:0000259" key="5">
    <source>
        <dbReference type="Pfam" id="PF00551"/>
    </source>
</evidence>
<dbReference type="InterPro" id="IPR002376">
    <property type="entry name" value="Formyl_transf_N"/>
</dbReference>
<dbReference type="InterPro" id="IPR004607">
    <property type="entry name" value="GART"/>
</dbReference>
<dbReference type="PANTHER" id="PTHR43369:SF2">
    <property type="entry name" value="PHOSPHORIBOSYLGLYCINAMIDE FORMYLTRANSFERASE"/>
    <property type="match status" value="1"/>
</dbReference>
<sequence length="202" mass="22608">MNKVNLAVFGSTNGTDLQAIIDEKKAGRLAYIDLKFVMSDKKDSGILKRARDADYKTIFLNPKGKKKKEFDEECLRLCQEHKIGLILLIGYMRIITQALITPYKNRIINIHPSLLPKYPGMDLDVHKAVLDAHEKQTGATLHFIDEGVDTGPIILQAKVPIEPGETPETLKPKVQAKEQEIIIEGLIRFAGGDISDLVYSKK</sequence>
<proteinExistence type="inferred from homology"/>
<evidence type="ECO:0000256" key="2">
    <source>
        <dbReference type="ARBA" id="ARBA00022679"/>
    </source>
</evidence>
<reference evidence="7" key="1">
    <citation type="submission" date="2017-09" db="EMBL/GenBank/DDBJ databases">
        <title>Depth-based differentiation of microbial function through sediment-hosted aquifers and enrichment of novel symbionts in the deep terrestrial subsurface.</title>
        <authorList>
            <person name="Probst A.J."/>
            <person name="Ladd B."/>
            <person name="Jarett J.K."/>
            <person name="Geller-Mcgrath D.E."/>
            <person name="Sieber C.M.K."/>
            <person name="Emerson J.B."/>
            <person name="Anantharaman K."/>
            <person name="Thomas B.C."/>
            <person name="Malmstrom R."/>
            <person name="Stieglmeier M."/>
            <person name="Klingl A."/>
            <person name="Woyke T."/>
            <person name="Ryan C.M."/>
            <person name="Banfield J.F."/>
        </authorList>
    </citation>
    <scope>NUCLEOTIDE SEQUENCE [LARGE SCALE GENOMIC DNA]</scope>
</reference>
<dbReference type="CDD" id="cd08645">
    <property type="entry name" value="FMT_core_GART"/>
    <property type="match status" value="1"/>
</dbReference>
<feature type="active site" description="Proton donor" evidence="4">
    <location>
        <position position="111"/>
    </location>
</feature>
<dbReference type="NCBIfam" id="TIGR00639">
    <property type="entry name" value="PurN"/>
    <property type="match status" value="1"/>
</dbReference>
<gene>
    <name evidence="4 6" type="primary">purN</name>
    <name evidence="6" type="ORF">COT91_01390</name>
</gene>
<comment type="similarity">
    <text evidence="4">Belongs to the GART family.</text>
</comment>
<accession>A0A2H0VEC6</accession>
<feature type="site" description="Raises pKa of active site His" evidence="4">
    <location>
        <position position="149"/>
    </location>
</feature>
<dbReference type="HAMAP" id="MF_01930">
    <property type="entry name" value="PurN"/>
    <property type="match status" value="1"/>
</dbReference>
<feature type="binding site" evidence="4">
    <location>
        <position position="67"/>
    </location>
    <ligand>
        <name>(6R)-10-formyltetrahydrofolate</name>
        <dbReference type="ChEBI" id="CHEBI:195366"/>
    </ligand>
</feature>
<comment type="caution">
    <text evidence="4">Lacks conserved residue(s) required for the propagation of feature annotation.</text>
</comment>
<dbReference type="Pfam" id="PF00551">
    <property type="entry name" value="Formyl_trans_N"/>
    <property type="match status" value="1"/>
</dbReference>
<dbReference type="EMBL" id="PFAJ01000017">
    <property type="protein sequence ID" value="PIR97441.1"/>
    <property type="molecule type" value="Genomic_DNA"/>
</dbReference>
<comment type="caution">
    <text evidence="6">The sequence shown here is derived from an EMBL/GenBank/DDBJ whole genome shotgun (WGS) entry which is preliminary data.</text>
</comment>
<dbReference type="AlphaFoldDB" id="A0A2H0VEC6"/>
<dbReference type="InterPro" id="IPR036477">
    <property type="entry name" value="Formyl_transf_N_sf"/>
</dbReference>
<comment type="pathway">
    <text evidence="1 4">Purine metabolism; IMP biosynthesis via de novo pathway; N(2)-formyl-N(1)-(5-phospho-D-ribosyl)glycinamide from N(1)-(5-phospho-D-ribosyl)glycinamide (10-formyl THF route): step 1/1.</text>
</comment>
<organism evidence="6 7">
    <name type="scientific">Candidatus Doudnabacteria bacterium CG10_big_fil_rev_8_21_14_0_10_41_10</name>
    <dbReference type="NCBI Taxonomy" id="1974551"/>
    <lineage>
        <taxon>Bacteria</taxon>
        <taxon>Candidatus Doudnaibacteriota</taxon>
    </lineage>
</organism>
<dbReference type="EC" id="2.1.2.2" evidence="4"/>
<comment type="function">
    <text evidence="4">Catalyzes the transfer of a formyl group from 10-formyltetrahydrofolate to 5-phospho-ribosyl-glycinamide (GAR), producing 5-phospho-ribosyl-N-formylglycinamide (FGAR) and tetrahydrofolate.</text>
</comment>
<dbReference type="UniPathway" id="UPA00074">
    <property type="reaction ID" value="UER00126"/>
</dbReference>
<feature type="binding site" evidence="4">
    <location>
        <begin position="92"/>
        <end position="95"/>
    </location>
    <ligand>
        <name>(6R)-10-formyltetrahydrofolate</name>
        <dbReference type="ChEBI" id="CHEBI:195366"/>
    </ligand>
</feature>
<evidence type="ECO:0000313" key="7">
    <source>
        <dbReference type="Proteomes" id="UP000230557"/>
    </source>
</evidence>